<dbReference type="SUPFAM" id="SSF53448">
    <property type="entry name" value="Nucleotide-diphospho-sugar transferases"/>
    <property type="match status" value="1"/>
</dbReference>
<keyword evidence="2" id="KW-0808">Transferase</keyword>
<evidence type="ECO:0000259" key="1">
    <source>
        <dbReference type="Pfam" id="PF00535"/>
    </source>
</evidence>
<dbReference type="InterPro" id="IPR011990">
    <property type="entry name" value="TPR-like_helical_dom_sf"/>
</dbReference>
<dbReference type="GO" id="GO:0016757">
    <property type="term" value="F:glycosyltransferase activity"/>
    <property type="evidence" value="ECO:0007669"/>
    <property type="project" value="UniProtKB-KW"/>
</dbReference>
<accession>A0ABV9VSE3</accession>
<dbReference type="Pfam" id="PF13432">
    <property type="entry name" value="TPR_16"/>
    <property type="match status" value="2"/>
</dbReference>
<evidence type="ECO:0000313" key="2">
    <source>
        <dbReference type="EMBL" id="MFC4999321.1"/>
    </source>
</evidence>
<dbReference type="Proteomes" id="UP001595912">
    <property type="component" value="Unassembled WGS sequence"/>
</dbReference>
<keyword evidence="2" id="KW-0328">Glycosyltransferase</keyword>
<feature type="domain" description="Glycosyltransferase 2-like" evidence="1">
    <location>
        <begin position="5"/>
        <end position="125"/>
    </location>
</feature>
<keyword evidence="3" id="KW-1185">Reference proteome</keyword>
<proteinExistence type="predicted"/>
<dbReference type="RefSeq" id="WP_380115719.1">
    <property type="nucleotide sequence ID" value="NZ_JBHSIU010000018.1"/>
</dbReference>
<evidence type="ECO:0000313" key="3">
    <source>
        <dbReference type="Proteomes" id="UP001595912"/>
    </source>
</evidence>
<dbReference type="EC" id="2.4.-.-" evidence="2"/>
<dbReference type="SUPFAM" id="SSF48452">
    <property type="entry name" value="TPR-like"/>
    <property type="match status" value="1"/>
</dbReference>
<dbReference type="PANTHER" id="PTHR43630">
    <property type="entry name" value="POLY-BETA-1,6-N-ACETYL-D-GLUCOSAMINE SYNTHASE"/>
    <property type="match status" value="1"/>
</dbReference>
<dbReference type="EMBL" id="JBHSIU010000018">
    <property type="protein sequence ID" value="MFC4999321.1"/>
    <property type="molecule type" value="Genomic_DNA"/>
</dbReference>
<dbReference type="InterPro" id="IPR001173">
    <property type="entry name" value="Glyco_trans_2-like"/>
</dbReference>
<sequence length="381" mass="41059">MATVSLCMIVKNEEAFLRGCLESAAPAVDEMVVVDTGSTDATMEIAVAAGAVVLTDTLDGDFAKARNRALDAATSDWILVLDADERLPEAAAASVRRLASEAGAGRHAFGVTRYNFFPNGGFYTDPVVRLFRRDPGIRYHGRVAETVAPSLAESGRGWAPSDVVLNHNGFSRPIAVRDAKLRMYLGLLQGRLDTEGDNPFLLMQIALSVRRLGRFEESLDLAQRAVAASDDPELAYLHGHVLRSAGRDRDALAAFTRAAEGSPEDGVAANMVGVLQLTLGDEAAAEQTLSEARSAAPHLDHITLNLGLLRQAQGRWADAVALFREVIGRNPGFLIDEWAGRLEADPHRNASNETIYGYAGLPFHLAYCLAMAEGRGKELHQ</sequence>
<protein>
    <submittedName>
        <fullName evidence="2">Glycosyltransferase</fullName>
        <ecNumber evidence="2">2.4.-.-</ecNumber>
    </submittedName>
</protein>
<name>A0ABV9VSE3_9ACTN</name>
<gene>
    <name evidence="2" type="ORF">ACFPIJ_15910</name>
</gene>
<reference evidence="3" key="1">
    <citation type="journal article" date="2019" name="Int. J. Syst. Evol. Microbiol.">
        <title>The Global Catalogue of Microorganisms (GCM) 10K type strain sequencing project: providing services to taxonomists for standard genome sequencing and annotation.</title>
        <authorList>
            <consortium name="The Broad Institute Genomics Platform"/>
            <consortium name="The Broad Institute Genome Sequencing Center for Infectious Disease"/>
            <person name="Wu L."/>
            <person name="Ma J."/>
        </authorList>
    </citation>
    <scope>NUCLEOTIDE SEQUENCE [LARGE SCALE GENOMIC DNA]</scope>
    <source>
        <strain evidence="3">CGMCC 4.7152</strain>
    </source>
</reference>
<dbReference type="InterPro" id="IPR029044">
    <property type="entry name" value="Nucleotide-diphossugar_trans"/>
</dbReference>
<dbReference type="Gene3D" id="1.25.40.10">
    <property type="entry name" value="Tetratricopeptide repeat domain"/>
    <property type="match status" value="2"/>
</dbReference>
<dbReference type="Pfam" id="PF00535">
    <property type="entry name" value="Glycos_transf_2"/>
    <property type="match status" value="1"/>
</dbReference>
<dbReference type="CDD" id="cd02511">
    <property type="entry name" value="Beta4Glucosyltransferase"/>
    <property type="match status" value="1"/>
</dbReference>
<dbReference type="PANTHER" id="PTHR43630:SF2">
    <property type="entry name" value="GLYCOSYLTRANSFERASE"/>
    <property type="match status" value="1"/>
</dbReference>
<comment type="caution">
    <text evidence="2">The sequence shown here is derived from an EMBL/GenBank/DDBJ whole genome shotgun (WGS) entry which is preliminary data.</text>
</comment>
<dbReference type="Gene3D" id="3.90.550.10">
    <property type="entry name" value="Spore Coat Polysaccharide Biosynthesis Protein SpsA, Chain A"/>
    <property type="match status" value="1"/>
</dbReference>
<organism evidence="2 3">
    <name type="scientific">Dactylosporangium cerinum</name>
    <dbReference type="NCBI Taxonomy" id="1434730"/>
    <lineage>
        <taxon>Bacteria</taxon>
        <taxon>Bacillati</taxon>
        <taxon>Actinomycetota</taxon>
        <taxon>Actinomycetes</taxon>
        <taxon>Micromonosporales</taxon>
        <taxon>Micromonosporaceae</taxon>
        <taxon>Dactylosporangium</taxon>
    </lineage>
</organism>